<reference evidence="1 2" key="1">
    <citation type="submission" date="2020-03" db="EMBL/GenBank/DDBJ databases">
        <title>Genomic Encyclopedia of Type Strains, Phase IV (KMG-IV): sequencing the most valuable type-strain genomes for metagenomic binning, comparative biology and taxonomic classification.</title>
        <authorList>
            <person name="Goeker M."/>
        </authorList>
    </citation>
    <scope>NUCLEOTIDE SEQUENCE [LARGE SCALE GENOMIC DNA]</scope>
    <source>
        <strain evidence="1 2">DSM 25229</strain>
    </source>
</reference>
<dbReference type="AlphaFoldDB" id="A0A7X6BA43"/>
<accession>A0A7X6BA43</accession>
<dbReference type="RefSeq" id="WP_167922830.1">
    <property type="nucleotide sequence ID" value="NZ_JAATIT010000006.1"/>
</dbReference>
<gene>
    <name evidence="1" type="ORF">GGR90_003686</name>
</gene>
<keyword evidence="2" id="KW-1185">Reference proteome</keyword>
<organism evidence="1 2">
    <name type="scientific">Sphingopyxis italica</name>
    <dbReference type="NCBI Taxonomy" id="1129133"/>
    <lineage>
        <taxon>Bacteria</taxon>
        <taxon>Pseudomonadati</taxon>
        <taxon>Pseudomonadota</taxon>
        <taxon>Alphaproteobacteria</taxon>
        <taxon>Sphingomonadales</taxon>
        <taxon>Sphingomonadaceae</taxon>
        <taxon>Sphingopyxis</taxon>
    </lineage>
</organism>
<dbReference type="Proteomes" id="UP000535078">
    <property type="component" value="Unassembled WGS sequence"/>
</dbReference>
<sequence length="243" mass="26948">MPQFNLMDARLKLERAREHILDVERAVENLTAPELYKISIQRDESPYLSVDFETLHDGNQYLSAIIGDAIGNLRSSLDYLMGAVVKPLGGNPAKVTFPFADNEKGFKGEVRAAPLLLTPDLVDVFDKIEAYEGGAGRNLWAINKLRNIDKHRLLITVNHLAGIKASWRAGSSTFTNCGMWVEAGKQGKAIRAPAADFEFTSYPTPMFQIMFDEPKVPPFTEVGPFLHLAASDIDSLLQSLEKV</sequence>
<proteinExistence type="predicted"/>
<evidence type="ECO:0000313" key="2">
    <source>
        <dbReference type="Proteomes" id="UP000535078"/>
    </source>
</evidence>
<dbReference type="EMBL" id="JAATIT010000006">
    <property type="protein sequence ID" value="NJB91475.1"/>
    <property type="molecule type" value="Genomic_DNA"/>
</dbReference>
<name>A0A7X6BA43_9SPHN</name>
<protein>
    <submittedName>
        <fullName evidence="1">Uncharacterized protein</fullName>
    </submittedName>
</protein>
<evidence type="ECO:0000313" key="1">
    <source>
        <dbReference type="EMBL" id="NJB91475.1"/>
    </source>
</evidence>
<comment type="caution">
    <text evidence="1">The sequence shown here is derived from an EMBL/GenBank/DDBJ whole genome shotgun (WGS) entry which is preliminary data.</text>
</comment>